<dbReference type="EMBL" id="JAQJAN010000004">
    <property type="protein sequence ID" value="KAJ5732430.1"/>
    <property type="molecule type" value="Genomic_DNA"/>
</dbReference>
<organism evidence="5 6">
    <name type="scientific">Penicillium malachiteum</name>
    <dbReference type="NCBI Taxonomy" id="1324776"/>
    <lineage>
        <taxon>Eukaryota</taxon>
        <taxon>Fungi</taxon>
        <taxon>Dikarya</taxon>
        <taxon>Ascomycota</taxon>
        <taxon>Pezizomycotina</taxon>
        <taxon>Eurotiomycetes</taxon>
        <taxon>Eurotiomycetidae</taxon>
        <taxon>Eurotiales</taxon>
        <taxon>Aspergillaceae</taxon>
        <taxon>Penicillium</taxon>
    </lineage>
</organism>
<dbReference type="Pfam" id="PF04828">
    <property type="entry name" value="GFA"/>
    <property type="match status" value="1"/>
</dbReference>
<dbReference type="InterPro" id="IPR006913">
    <property type="entry name" value="CENP-V/GFA"/>
</dbReference>
<reference evidence="5" key="1">
    <citation type="journal article" date="2023" name="IMA Fungus">
        <title>Comparative genomic study of the Penicillium genus elucidates a diverse pangenome and 15 lateral gene transfer events.</title>
        <authorList>
            <person name="Petersen C."/>
            <person name="Sorensen T."/>
            <person name="Nielsen M.R."/>
            <person name="Sondergaard T.E."/>
            <person name="Sorensen J.L."/>
            <person name="Fitzpatrick D.A."/>
            <person name="Frisvad J.C."/>
            <person name="Nielsen K.L."/>
        </authorList>
    </citation>
    <scope>NUCLEOTIDE SEQUENCE</scope>
    <source>
        <strain evidence="5">IBT 17514</strain>
    </source>
</reference>
<protein>
    <recommendedName>
        <fullName evidence="4">CENP-V/GFA domain-containing protein</fullName>
    </recommendedName>
</protein>
<dbReference type="Proteomes" id="UP001215712">
    <property type="component" value="Unassembled WGS sequence"/>
</dbReference>
<evidence type="ECO:0000259" key="4">
    <source>
        <dbReference type="Pfam" id="PF04828"/>
    </source>
</evidence>
<feature type="domain" description="CENP-V/GFA" evidence="4">
    <location>
        <begin position="49"/>
        <end position="120"/>
    </location>
</feature>
<comment type="caution">
    <text evidence="5">The sequence shown here is derived from an EMBL/GenBank/DDBJ whole genome shotgun (WGS) entry which is preliminary data.</text>
</comment>
<keyword evidence="6" id="KW-1185">Reference proteome</keyword>
<name>A0AAD6HQI7_9EURO</name>
<reference evidence="5" key="2">
    <citation type="submission" date="2023-01" db="EMBL/GenBank/DDBJ databases">
        <authorList>
            <person name="Petersen C."/>
        </authorList>
    </citation>
    <scope>NUCLEOTIDE SEQUENCE</scope>
    <source>
        <strain evidence="5">IBT 17514</strain>
    </source>
</reference>
<keyword evidence="2" id="KW-0479">Metal-binding</keyword>
<accession>A0AAD6HQI7</accession>
<keyword evidence="3" id="KW-0862">Zinc</keyword>
<comment type="similarity">
    <text evidence="1">Belongs to the Gfa family.</text>
</comment>
<evidence type="ECO:0000256" key="2">
    <source>
        <dbReference type="ARBA" id="ARBA00022723"/>
    </source>
</evidence>
<dbReference type="InterPro" id="IPR011057">
    <property type="entry name" value="Mss4-like_sf"/>
</dbReference>
<sequence>MIIPEAMNGGPHYRSRRIPGTMTGVIVALFNIRSIRSSAKMGLEAQFYATAFSINYLMSEADLDLQDPNSAMKIFEDPNAASGNVIERHFCSVCGSAIFSKTPRAPGKVFLKATLFDKISPMEKEVFGDRRLPF</sequence>
<proteinExistence type="inferred from homology"/>
<dbReference type="GO" id="GO:0016846">
    <property type="term" value="F:carbon-sulfur lyase activity"/>
    <property type="evidence" value="ECO:0007669"/>
    <property type="project" value="InterPro"/>
</dbReference>
<evidence type="ECO:0000313" key="6">
    <source>
        <dbReference type="Proteomes" id="UP001215712"/>
    </source>
</evidence>
<gene>
    <name evidence="5" type="ORF">N7493_003911</name>
</gene>
<dbReference type="GO" id="GO:0046872">
    <property type="term" value="F:metal ion binding"/>
    <property type="evidence" value="ECO:0007669"/>
    <property type="project" value="UniProtKB-KW"/>
</dbReference>
<dbReference type="AlphaFoldDB" id="A0AAD6HQI7"/>
<evidence type="ECO:0000313" key="5">
    <source>
        <dbReference type="EMBL" id="KAJ5732430.1"/>
    </source>
</evidence>
<dbReference type="SUPFAM" id="SSF51316">
    <property type="entry name" value="Mss4-like"/>
    <property type="match status" value="1"/>
</dbReference>
<evidence type="ECO:0000256" key="1">
    <source>
        <dbReference type="ARBA" id="ARBA00005495"/>
    </source>
</evidence>
<evidence type="ECO:0000256" key="3">
    <source>
        <dbReference type="ARBA" id="ARBA00022833"/>
    </source>
</evidence>
<dbReference type="Gene3D" id="3.90.1590.10">
    <property type="entry name" value="glutathione-dependent formaldehyde- activating enzyme (gfa)"/>
    <property type="match status" value="1"/>
</dbReference>